<dbReference type="PANTHER" id="PTHR11669">
    <property type="entry name" value="REPLICATION FACTOR C / DNA POLYMERASE III GAMMA-TAU SUBUNIT"/>
    <property type="match status" value="1"/>
</dbReference>
<gene>
    <name evidence="1" type="ORF">Q3982_04050</name>
</gene>
<keyword evidence="2" id="KW-1185">Reference proteome</keyword>
<name>A0AA43RJ72_9ACTN</name>
<dbReference type="InterPro" id="IPR027417">
    <property type="entry name" value="P-loop_NTPase"/>
</dbReference>
<comment type="caution">
    <text evidence="1">The sequence shown here is derived from an EMBL/GenBank/DDBJ whole genome shotgun (WGS) entry which is preliminary data.</text>
</comment>
<protein>
    <submittedName>
        <fullName evidence="1">DNA polymerase III subunit delta</fullName>
    </submittedName>
</protein>
<organism evidence="1 2">
    <name type="scientific">Phoenicibacter congonensis</name>
    <dbReference type="NCBI Taxonomy" id="1944646"/>
    <lineage>
        <taxon>Bacteria</taxon>
        <taxon>Bacillati</taxon>
        <taxon>Actinomycetota</taxon>
        <taxon>Coriobacteriia</taxon>
        <taxon>Eggerthellales</taxon>
        <taxon>Eggerthellaceae</taxon>
        <taxon>Phoenicibacter</taxon>
    </lineage>
</organism>
<dbReference type="GO" id="GO:0006261">
    <property type="term" value="P:DNA-templated DNA replication"/>
    <property type="evidence" value="ECO:0007669"/>
    <property type="project" value="TreeGrafter"/>
</dbReference>
<dbReference type="AlphaFoldDB" id="A0AA43RJ72"/>
<dbReference type="SUPFAM" id="SSF52540">
    <property type="entry name" value="P-loop containing nucleoside triphosphate hydrolases"/>
    <property type="match status" value="1"/>
</dbReference>
<dbReference type="PANTHER" id="PTHR11669:SF8">
    <property type="entry name" value="DNA POLYMERASE III SUBUNIT DELTA"/>
    <property type="match status" value="1"/>
</dbReference>
<dbReference type="EMBL" id="JAUMVS010000053">
    <property type="protein sequence ID" value="MDO4841831.1"/>
    <property type="molecule type" value="Genomic_DNA"/>
</dbReference>
<proteinExistence type="predicted"/>
<dbReference type="Proteomes" id="UP001168575">
    <property type="component" value="Unassembled WGS sequence"/>
</dbReference>
<evidence type="ECO:0000313" key="1">
    <source>
        <dbReference type="EMBL" id="MDO4841831.1"/>
    </source>
</evidence>
<dbReference type="InterPro" id="IPR050238">
    <property type="entry name" value="DNA_Rep/Repair_Clamp_Loader"/>
</dbReference>
<dbReference type="Pfam" id="PF13177">
    <property type="entry name" value="DNA_pol3_delta2"/>
    <property type="match status" value="1"/>
</dbReference>
<reference evidence="1" key="1">
    <citation type="submission" date="2023-07" db="EMBL/GenBank/DDBJ databases">
        <title>Between Cages and Wild: Unraveling the Impact of Captivity on Animal Microbiomes and Antimicrobial Resistance.</title>
        <authorList>
            <person name="Schmartz G.P."/>
            <person name="Rehner J."/>
            <person name="Schuff M.J."/>
            <person name="Becker S.L."/>
            <person name="Kravczyk M."/>
            <person name="Gurevich A."/>
            <person name="Francke R."/>
            <person name="Mueller R."/>
            <person name="Keller V."/>
            <person name="Keller A."/>
        </authorList>
    </citation>
    <scope>NUCLEOTIDE SEQUENCE</scope>
    <source>
        <strain evidence="1">S12M_St_49</strain>
    </source>
</reference>
<evidence type="ECO:0000313" key="2">
    <source>
        <dbReference type="Proteomes" id="UP001168575"/>
    </source>
</evidence>
<dbReference type="Gene3D" id="3.40.50.300">
    <property type="entry name" value="P-loop containing nucleotide triphosphate hydrolases"/>
    <property type="match status" value="1"/>
</dbReference>
<accession>A0AA43RJ72</accession>
<sequence>MADVFSNIFGQPKVSEFLRRSTASDSISQSYLFLGPAGSNKTQAAYALACAYICADGDCKKGGDGIPSATCETCKQVLAHKHPDVKYYEPQGQSGYLIDQMHEIIHDSGLMPVQGDKKVYIIDRVDLMGTSPANAFLKTLEEPNPNTCFILLGRNSTSVLPTIRSRCVIVPFRQIPPDEAVRIIMANSVADERKARIALAASGSSITAAIKMLTPGDNTGLYLREQIMRLIFESLRSNWAVLKTAREILKLIKAPTDEYRAKMEEELALADEFLSKTAKKEINTQNKRGLKRQEKKLMGMVFDCIVSIMHDVMMVLAGEPAHVVNYDFANEIATLSARTSQQKMVAALDGVLAAKKCITYNVSPESLIDSALFELKGAQE</sequence>